<evidence type="ECO:0000256" key="2">
    <source>
        <dbReference type="ARBA" id="ARBA00022694"/>
    </source>
</evidence>
<evidence type="ECO:0000256" key="3">
    <source>
        <dbReference type="ARBA" id="ARBA00023235"/>
    </source>
</evidence>
<dbReference type="PANTHER" id="PTHR11142">
    <property type="entry name" value="PSEUDOURIDYLATE SYNTHASE"/>
    <property type="match status" value="1"/>
</dbReference>
<dbReference type="EC" id="5.4.99.12" evidence="4"/>
<reference evidence="8" key="2">
    <citation type="submission" date="2021-02" db="EMBL/GenBank/DDBJ databases">
        <title>Sulfurospirillum tamanensis sp. nov.</title>
        <authorList>
            <person name="Merkel A.Y."/>
        </authorList>
    </citation>
    <scope>NUCLEOTIDE SEQUENCE [LARGE SCALE GENOMIC DNA]</scope>
    <source>
        <strain evidence="8">T05b</strain>
    </source>
</reference>
<feature type="binding site" evidence="4">
    <location>
        <position position="110"/>
    </location>
    <ligand>
        <name>substrate</name>
    </ligand>
</feature>
<organism evidence="7 8">
    <name type="scientific">Sulfurospirillum tamanense</name>
    <dbReference type="NCBI Taxonomy" id="2813362"/>
    <lineage>
        <taxon>Bacteria</taxon>
        <taxon>Pseudomonadati</taxon>
        <taxon>Campylobacterota</taxon>
        <taxon>Epsilonproteobacteria</taxon>
        <taxon>Campylobacterales</taxon>
        <taxon>Sulfurospirillaceae</taxon>
        <taxon>Sulfurospirillum</taxon>
    </lineage>
</organism>
<dbReference type="CDD" id="cd02570">
    <property type="entry name" value="PseudoU_synth_EcTruA"/>
    <property type="match status" value="1"/>
</dbReference>
<evidence type="ECO:0000256" key="5">
    <source>
        <dbReference type="RuleBase" id="RU003792"/>
    </source>
</evidence>
<dbReference type="InterPro" id="IPR020103">
    <property type="entry name" value="PsdUridine_synth_cat_dom_sf"/>
</dbReference>
<evidence type="ECO:0000313" key="8">
    <source>
        <dbReference type="Proteomes" id="UP000703590"/>
    </source>
</evidence>
<dbReference type="Pfam" id="PF01416">
    <property type="entry name" value="PseudoU_synth_1"/>
    <property type="match status" value="2"/>
</dbReference>
<dbReference type="InterPro" id="IPR020097">
    <property type="entry name" value="PsdUridine_synth_TruA_a/b_dom"/>
</dbReference>
<dbReference type="NCBIfam" id="TIGR00071">
    <property type="entry name" value="hisT_truA"/>
    <property type="match status" value="1"/>
</dbReference>
<proteinExistence type="inferred from homology"/>
<evidence type="ECO:0000313" key="7">
    <source>
        <dbReference type="EMBL" id="MBN2964516.1"/>
    </source>
</evidence>
<keyword evidence="3 4" id="KW-0413">Isomerase</keyword>
<dbReference type="Gene3D" id="3.30.70.580">
    <property type="entry name" value="Pseudouridine synthase I, catalytic domain, N-terminal subdomain"/>
    <property type="match status" value="1"/>
</dbReference>
<dbReference type="InterPro" id="IPR020095">
    <property type="entry name" value="PsdUridine_synth_TruA_C"/>
</dbReference>
<sequence length="242" mass="27512">MRVFLTLAYDGSRFGGFQQQIHDTNTVMNHLIASLKKLNINTTPAGAGRTDKGVHALGQVVHVDLPEFWSDVHLLRTTLNQHLAPYIYIKHITPVEHTFHARYSATARQYRYLLNHGVFSPFLSPYHLFYPTKPSLEKINKALECFVGTHDFSLFKKTGSPTTHNVRTLFEAHAYTHKHLSVFSFKGSGFLRSQVRMMVAAALAYEKGVLSKEDLRAQIDNARQVFTGLVSPNGLYLTRIYY</sequence>
<evidence type="ECO:0000256" key="1">
    <source>
        <dbReference type="ARBA" id="ARBA00009375"/>
    </source>
</evidence>
<feature type="active site" description="Nucleophile" evidence="4">
    <location>
        <position position="51"/>
    </location>
</feature>
<dbReference type="EMBL" id="JAFHKK010000013">
    <property type="protein sequence ID" value="MBN2964516.1"/>
    <property type="molecule type" value="Genomic_DNA"/>
</dbReference>
<comment type="catalytic activity">
    <reaction evidence="4 5">
        <text>uridine(38/39/40) in tRNA = pseudouridine(38/39/40) in tRNA</text>
        <dbReference type="Rhea" id="RHEA:22376"/>
        <dbReference type="Rhea" id="RHEA-COMP:10085"/>
        <dbReference type="Rhea" id="RHEA-COMP:10087"/>
        <dbReference type="ChEBI" id="CHEBI:65314"/>
        <dbReference type="ChEBI" id="CHEBI:65315"/>
        <dbReference type="EC" id="5.4.99.12"/>
    </reaction>
</comment>
<comment type="caution">
    <text evidence="7">The sequence shown here is derived from an EMBL/GenBank/DDBJ whole genome shotgun (WGS) entry which is preliminary data.</text>
</comment>
<dbReference type="SUPFAM" id="SSF55120">
    <property type="entry name" value="Pseudouridine synthase"/>
    <property type="match status" value="1"/>
</dbReference>
<feature type="domain" description="Pseudouridine synthase I TruA alpha/beta" evidence="6">
    <location>
        <begin position="143"/>
        <end position="242"/>
    </location>
</feature>
<evidence type="ECO:0000256" key="4">
    <source>
        <dbReference type="HAMAP-Rule" id="MF_00171"/>
    </source>
</evidence>
<dbReference type="InterPro" id="IPR001406">
    <property type="entry name" value="PsdUridine_synth_TruA"/>
</dbReference>
<dbReference type="HAMAP" id="MF_00171">
    <property type="entry name" value="TruA"/>
    <property type="match status" value="1"/>
</dbReference>
<comment type="function">
    <text evidence="4">Formation of pseudouridine at positions 38, 39 and 40 in the anticodon stem and loop of transfer RNAs.</text>
</comment>
<comment type="subunit">
    <text evidence="4">Homodimer.</text>
</comment>
<comment type="similarity">
    <text evidence="1 4 5">Belongs to the tRNA pseudouridine synthase TruA family.</text>
</comment>
<reference evidence="7 8" key="1">
    <citation type="submission" date="2021-02" db="EMBL/GenBank/DDBJ databases">
        <title>Sulfurospirillum tamanensis sp. nov.</title>
        <authorList>
            <person name="Frolova A."/>
            <person name="Merkel A."/>
            <person name="Slobodkin A."/>
        </authorList>
    </citation>
    <scope>NUCLEOTIDE SEQUENCE [LARGE SCALE GENOMIC DNA]</scope>
    <source>
        <strain evidence="7 8">T05b</strain>
    </source>
</reference>
<evidence type="ECO:0000259" key="6">
    <source>
        <dbReference type="Pfam" id="PF01416"/>
    </source>
</evidence>
<accession>A0ABS2WS63</accession>
<reference evidence="7 8" key="3">
    <citation type="submission" date="2021-02" db="EMBL/GenBank/DDBJ databases">
        <authorList>
            <person name="Merkel A.Y."/>
        </authorList>
    </citation>
    <scope>NUCLEOTIDE SEQUENCE [LARGE SCALE GENOMIC DNA]</scope>
    <source>
        <strain evidence="7 8">T05b</strain>
    </source>
</reference>
<dbReference type="PANTHER" id="PTHR11142:SF0">
    <property type="entry name" value="TRNA PSEUDOURIDINE SYNTHASE-LIKE 1"/>
    <property type="match status" value="1"/>
</dbReference>
<gene>
    <name evidence="4 7" type="primary">truA</name>
    <name evidence="7" type="ORF">JWV37_06970</name>
</gene>
<keyword evidence="8" id="KW-1185">Reference proteome</keyword>
<dbReference type="PIRSF" id="PIRSF001430">
    <property type="entry name" value="tRNA_psdUrid_synth"/>
    <property type="match status" value="1"/>
</dbReference>
<dbReference type="Proteomes" id="UP000703590">
    <property type="component" value="Unassembled WGS sequence"/>
</dbReference>
<dbReference type="GO" id="GO:0160147">
    <property type="term" value="F:tRNA pseudouridine(38-40) synthase activity"/>
    <property type="evidence" value="ECO:0007669"/>
    <property type="project" value="UniProtKB-EC"/>
</dbReference>
<keyword evidence="2 4" id="KW-0819">tRNA processing</keyword>
<dbReference type="InterPro" id="IPR020094">
    <property type="entry name" value="TruA/RsuA/RluB/E/F_N"/>
</dbReference>
<comment type="caution">
    <text evidence="4">Lacks conserved residue(s) required for the propagation of feature annotation.</text>
</comment>
<protein>
    <recommendedName>
        <fullName evidence="4">tRNA pseudouridine synthase A</fullName>
        <ecNumber evidence="4">5.4.99.12</ecNumber>
    </recommendedName>
    <alternativeName>
        <fullName evidence="4">tRNA pseudouridine(38-40) synthase</fullName>
    </alternativeName>
    <alternativeName>
        <fullName evidence="4">tRNA pseudouridylate synthase I</fullName>
    </alternativeName>
    <alternativeName>
        <fullName evidence="4">tRNA-uridine isomerase I</fullName>
    </alternativeName>
</protein>
<dbReference type="Gene3D" id="3.30.70.660">
    <property type="entry name" value="Pseudouridine synthase I, catalytic domain, C-terminal subdomain"/>
    <property type="match status" value="1"/>
</dbReference>
<name>A0ABS2WS63_9BACT</name>
<feature type="domain" description="Pseudouridine synthase I TruA alpha/beta" evidence="6">
    <location>
        <begin position="8"/>
        <end position="104"/>
    </location>
</feature>